<evidence type="ECO:0000313" key="16">
    <source>
        <dbReference type="EMBL" id="GAA0596771.1"/>
    </source>
</evidence>
<dbReference type="InterPro" id="IPR036034">
    <property type="entry name" value="PDZ_sf"/>
</dbReference>
<evidence type="ECO:0000256" key="12">
    <source>
        <dbReference type="ARBA" id="ARBA00023016"/>
    </source>
</evidence>
<sequence>MATTGGAGGAPRPRRQHPHRARVPSVGNTGPVRSSIEVLAMRSTPTALALLAAAALPLGPVLAQAPAPAPAQQQISPLPAPPAASPPPGQNSPQPTPMRDTPPSFAPLARQLLPAVVNISTSQAAPARANRPDAPDVPQAPPGSPFEEFFREFFRNRPGAPGGPGPEGPPQQQRRRGQSLGSGFILDASGIVVTNNHVIDGADEINVILQDNTSIRAELLGTDPRTDLAVLRIKTDKPLTAVKFGDSDNAQVGDWVVAIGNPFGLGGSVTAGIVSARGRNIGQGNYDDFIQTDAAINRGNSGGPLFNLQGEVVGINTAIYSPTGGSIGIGFSIPSNLARNIVAQLQDGGKVRRGWLGVNIQQLTDEIAESLGLPNGSRGALVARVQEDGPAAKGGIRNGDVVLRFNNQDVREMRNLPRIVAETPVGREVPVVVWRDGREQTVSVTVGELPAEPQQAAATPGPQQGARPTELTGLGLRVAPLSAETRERFGLKPDQRGVVIVEVAPNSPAAERELRPGDVVVEVQQERVNTPDELQRRLAQLRQQNRATVLFLVESQQGQRFVPLRLRGGSGGERGSPG</sequence>
<evidence type="ECO:0000256" key="3">
    <source>
        <dbReference type="ARBA" id="ARBA00010541"/>
    </source>
</evidence>
<evidence type="ECO:0000256" key="14">
    <source>
        <dbReference type="SAM" id="MobiDB-lite"/>
    </source>
</evidence>
<evidence type="ECO:0000256" key="5">
    <source>
        <dbReference type="ARBA" id="ARBA00013958"/>
    </source>
</evidence>
<feature type="compositionally biased region" description="Pro residues" evidence="14">
    <location>
        <begin position="78"/>
        <end position="96"/>
    </location>
</feature>
<dbReference type="InterPro" id="IPR009003">
    <property type="entry name" value="Peptidase_S1_PA"/>
</dbReference>
<evidence type="ECO:0000256" key="6">
    <source>
        <dbReference type="ARBA" id="ARBA00022670"/>
    </source>
</evidence>
<comment type="subcellular location">
    <subcellularLocation>
        <location evidence="2">Periplasm</location>
    </subcellularLocation>
</comment>
<dbReference type="SUPFAM" id="SSF50156">
    <property type="entry name" value="PDZ domain-like"/>
    <property type="match status" value="2"/>
</dbReference>
<keyword evidence="17" id="KW-1185">Reference proteome</keyword>
<evidence type="ECO:0000256" key="13">
    <source>
        <dbReference type="ARBA" id="ARBA00032850"/>
    </source>
</evidence>
<comment type="catalytic activity">
    <reaction evidence="1">
        <text>Acts on substrates that are at least partially unfolded. The cleavage site P1 residue is normally between a pair of hydrophobic residues, such as Val-|-Val.</text>
        <dbReference type="EC" id="3.4.21.107"/>
    </reaction>
</comment>
<evidence type="ECO:0000256" key="10">
    <source>
        <dbReference type="ARBA" id="ARBA00022801"/>
    </source>
</evidence>
<feature type="domain" description="PDZ" evidence="15">
    <location>
        <begin position="474"/>
        <end position="556"/>
    </location>
</feature>
<keyword evidence="8" id="KW-0677">Repeat</keyword>
<proteinExistence type="inferred from homology"/>
<evidence type="ECO:0000259" key="15">
    <source>
        <dbReference type="PROSITE" id="PS50106"/>
    </source>
</evidence>
<dbReference type="InterPro" id="IPR001478">
    <property type="entry name" value="PDZ"/>
</dbReference>
<feature type="compositionally biased region" description="Low complexity" evidence="14">
    <location>
        <begin position="65"/>
        <end position="77"/>
    </location>
</feature>
<dbReference type="PROSITE" id="PS50106">
    <property type="entry name" value="PDZ"/>
    <property type="match status" value="2"/>
</dbReference>
<feature type="domain" description="PDZ" evidence="15">
    <location>
        <begin position="340"/>
        <end position="437"/>
    </location>
</feature>
<gene>
    <name evidence="16" type="ORF">GCM10009416_38830</name>
</gene>
<comment type="caution">
    <text evidence="16">The sequence shown here is derived from an EMBL/GenBank/DDBJ whole genome shotgun (WGS) entry which is preliminary data.</text>
</comment>
<keyword evidence="6" id="KW-0645">Protease</keyword>
<evidence type="ECO:0000256" key="2">
    <source>
        <dbReference type="ARBA" id="ARBA00004418"/>
    </source>
</evidence>
<dbReference type="SUPFAM" id="SSF50494">
    <property type="entry name" value="Trypsin-like serine proteases"/>
    <property type="match status" value="1"/>
</dbReference>
<evidence type="ECO:0000256" key="7">
    <source>
        <dbReference type="ARBA" id="ARBA00022729"/>
    </source>
</evidence>
<accession>A0ABN1FSF2</accession>
<keyword evidence="7" id="KW-0732">Signal</keyword>
<keyword evidence="12" id="KW-0346">Stress response</keyword>
<dbReference type="Gene3D" id="2.40.10.120">
    <property type="match status" value="1"/>
</dbReference>
<dbReference type="CDD" id="cd10839">
    <property type="entry name" value="cpPDZ1_DegP-like"/>
    <property type="match status" value="1"/>
</dbReference>
<feature type="compositionally biased region" description="Basic residues" evidence="14">
    <location>
        <begin position="12"/>
        <end position="22"/>
    </location>
</feature>
<evidence type="ECO:0000313" key="17">
    <source>
        <dbReference type="Proteomes" id="UP001501588"/>
    </source>
</evidence>
<dbReference type="NCBIfam" id="TIGR02037">
    <property type="entry name" value="degP_htrA_DO"/>
    <property type="match status" value="1"/>
</dbReference>
<feature type="region of interest" description="Disordered" evidence="14">
    <location>
        <begin position="123"/>
        <end position="179"/>
    </location>
</feature>
<dbReference type="PANTHER" id="PTHR22939:SF130">
    <property type="entry name" value="PERIPLASMIC SERINE ENDOPROTEASE DEGP-LIKE-RELATED"/>
    <property type="match status" value="1"/>
</dbReference>
<dbReference type="SMART" id="SM00228">
    <property type="entry name" value="PDZ"/>
    <property type="match status" value="2"/>
</dbReference>
<evidence type="ECO:0000256" key="9">
    <source>
        <dbReference type="ARBA" id="ARBA00022764"/>
    </source>
</evidence>
<evidence type="ECO:0000256" key="4">
    <source>
        <dbReference type="ARBA" id="ARBA00013035"/>
    </source>
</evidence>
<dbReference type="Pfam" id="PF13365">
    <property type="entry name" value="Trypsin_2"/>
    <property type="match status" value="1"/>
</dbReference>
<dbReference type="Proteomes" id="UP001501588">
    <property type="component" value="Unassembled WGS sequence"/>
</dbReference>
<comment type="similarity">
    <text evidence="3">Belongs to the peptidase S1C family.</text>
</comment>
<name>A0ABN1FSF2_9PROT</name>
<keyword evidence="11" id="KW-0720">Serine protease</keyword>
<evidence type="ECO:0000256" key="1">
    <source>
        <dbReference type="ARBA" id="ARBA00001772"/>
    </source>
</evidence>
<feature type="region of interest" description="Disordered" evidence="14">
    <location>
        <begin position="1"/>
        <end position="32"/>
    </location>
</feature>
<dbReference type="PANTHER" id="PTHR22939">
    <property type="entry name" value="SERINE PROTEASE FAMILY S1C HTRA-RELATED"/>
    <property type="match status" value="1"/>
</dbReference>
<reference evidence="16 17" key="1">
    <citation type="journal article" date="2019" name="Int. J. Syst. Evol. Microbiol.">
        <title>The Global Catalogue of Microorganisms (GCM) 10K type strain sequencing project: providing services to taxonomists for standard genome sequencing and annotation.</title>
        <authorList>
            <consortium name="The Broad Institute Genomics Platform"/>
            <consortium name="The Broad Institute Genome Sequencing Center for Infectious Disease"/>
            <person name="Wu L."/>
            <person name="Ma J."/>
        </authorList>
    </citation>
    <scope>NUCLEOTIDE SEQUENCE [LARGE SCALE GENOMIC DNA]</scope>
    <source>
        <strain evidence="16 17">JCM 9933</strain>
    </source>
</reference>
<keyword evidence="9" id="KW-0574">Periplasm</keyword>
<dbReference type="Gene3D" id="2.30.42.10">
    <property type="match status" value="2"/>
</dbReference>
<dbReference type="PRINTS" id="PR00834">
    <property type="entry name" value="PROTEASES2C"/>
</dbReference>
<dbReference type="EC" id="3.4.21.107" evidence="4"/>
<protein>
    <recommendedName>
        <fullName evidence="5">Probable periplasmic serine endoprotease DegP-like</fullName>
        <ecNumber evidence="4">3.4.21.107</ecNumber>
    </recommendedName>
    <alternativeName>
        <fullName evidence="13">Protease Do</fullName>
    </alternativeName>
</protein>
<dbReference type="Pfam" id="PF13180">
    <property type="entry name" value="PDZ_2"/>
    <property type="match status" value="2"/>
</dbReference>
<dbReference type="InterPro" id="IPR001940">
    <property type="entry name" value="Peptidase_S1C"/>
</dbReference>
<keyword evidence="10" id="KW-0378">Hydrolase</keyword>
<evidence type="ECO:0000256" key="11">
    <source>
        <dbReference type="ARBA" id="ARBA00022825"/>
    </source>
</evidence>
<organism evidence="16 17">
    <name type="scientific">Craurococcus roseus</name>
    <dbReference type="NCBI Taxonomy" id="77585"/>
    <lineage>
        <taxon>Bacteria</taxon>
        <taxon>Pseudomonadati</taxon>
        <taxon>Pseudomonadota</taxon>
        <taxon>Alphaproteobacteria</taxon>
        <taxon>Acetobacterales</taxon>
        <taxon>Acetobacteraceae</taxon>
        <taxon>Craurococcus</taxon>
    </lineage>
</organism>
<dbReference type="InterPro" id="IPR011782">
    <property type="entry name" value="Pept_S1C_Do"/>
</dbReference>
<dbReference type="EMBL" id="BAAAFZ010000062">
    <property type="protein sequence ID" value="GAA0596771.1"/>
    <property type="molecule type" value="Genomic_DNA"/>
</dbReference>
<feature type="region of interest" description="Disordered" evidence="14">
    <location>
        <begin position="65"/>
        <end position="105"/>
    </location>
</feature>
<evidence type="ECO:0000256" key="8">
    <source>
        <dbReference type="ARBA" id="ARBA00022737"/>
    </source>
</evidence>